<dbReference type="GO" id="GO:0015627">
    <property type="term" value="C:type II protein secretion system complex"/>
    <property type="evidence" value="ECO:0007669"/>
    <property type="project" value="TreeGrafter"/>
</dbReference>
<feature type="domain" description="NolW-like" evidence="6">
    <location>
        <begin position="1530"/>
        <end position="1587"/>
    </location>
</feature>
<dbReference type="RefSeq" id="WP_146411870.1">
    <property type="nucleotide sequence ID" value="NZ_SJPZ01000001.1"/>
</dbReference>
<feature type="domain" description="NolW-like" evidence="6">
    <location>
        <begin position="744"/>
        <end position="800"/>
    </location>
</feature>
<feature type="domain" description="NolW-like" evidence="6">
    <location>
        <begin position="1593"/>
        <end position="1654"/>
    </location>
</feature>
<name>A0A5C6FX71_9PLAN</name>
<evidence type="ECO:0000259" key="6">
    <source>
        <dbReference type="Pfam" id="PF03958"/>
    </source>
</evidence>
<evidence type="ECO:0000313" key="7">
    <source>
        <dbReference type="EMBL" id="TWU65633.1"/>
    </source>
</evidence>
<feature type="domain" description="NolW-like" evidence="6">
    <location>
        <begin position="1660"/>
        <end position="1719"/>
    </location>
</feature>
<dbReference type="OrthoDB" id="221929at2"/>
<dbReference type="Proteomes" id="UP000316476">
    <property type="component" value="Unassembled WGS sequence"/>
</dbReference>
<dbReference type="InterPro" id="IPR038591">
    <property type="entry name" value="NolW-like_sf"/>
</dbReference>
<dbReference type="Pfam" id="PF03958">
    <property type="entry name" value="Secretin_N"/>
    <property type="match status" value="9"/>
</dbReference>
<evidence type="ECO:0000256" key="3">
    <source>
        <dbReference type="ARBA" id="ARBA00023136"/>
    </source>
</evidence>
<evidence type="ECO:0000256" key="4">
    <source>
        <dbReference type="SAM" id="MobiDB-lite"/>
    </source>
</evidence>
<feature type="domain" description="NolW-like" evidence="6">
    <location>
        <begin position="2309"/>
        <end position="2402"/>
    </location>
</feature>
<dbReference type="EMBL" id="SJPZ01000001">
    <property type="protein sequence ID" value="TWU65633.1"/>
    <property type="molecule type" value="Genomic_DNA"/>
</dbReference>
<keyword evidence="3" id="KW-0472">Membrane</keyword>
<feature type="domain" description="NolW-like" evidence="6">
    <location>
        <begin position="1922"/>
        <end position="1982"/>
    </location>
</feature>
<feature type="chain" id="PRO_5023138055" evidence="5">
    <location>
        <begin position="27"/>
        <end position="2433"/>
    </location>
</feature>
<sequence precursor="true">MQKLTTQHRWLVAAMVVMATIADANAQQGTDYSLLAQPTYADRLKLTDQQRAKIAEILDQRVSELVKVASDRRDDVVKDSNARLAAVLTPEQRAAFDNVHQSGKIQFNFRGQPWSSVLQWFADQADLSLVMDSEPSGKFTYSDTNDYTPTEAIDLLNSVLLSKDYTLIRREKMLILADTSDGIPFEIVPTVSVDKLAERGKFEIVSTEFPVGARPMDVVVQEVTPLVGSHGQVTPMAAAKKLLVTETAGKLRAINILIASIPEPKKPEPKEKKEAPKPVFATYPAPGLDGEATVETLQALFSSAQIRFDPNADEVHAHATPEMQKGIEASIQKMIENASGDNADAVTTYDVDPDRLDDLVEQVQLVHPDVQVKADADNQRILIVGDARQQTAVQTTLQRLDVGGSGGGDGALAVAIHQVDPDSTDALSALVQDVVPRALVLSQPGRIVIRGNAGELSMAKETIDQYPRDPALERTLTFYPLQQPLSRQMLTMLTKAVPDATVEWLDDEGRLSVVATQREHQRVTETLAQIEQAGGASSRQLKLYPISQLQRDRFAMIQRDLPESLSTMKINPHASLTEMAAWGSERQHAELTSLLAQLDVGTDDTTIPVQTLAVDVEDDRTLLASLRKRFPQLEMIYNDEMEVLSVWAQEEEFEKVRQEYDKLAAALPPRREPVLETYAVDAADLSNLQRNLQSLVPDAVVTADSANGRLIVRATAEDQTEVQSLIEKLSTDATTDRGVTIAYLLEKGDADAIVKLLSRMQPEWKIVADERSNRVLVAAPLSQQPRIQALVRQLDADPDQASQTSVVSYPFRTLNPGNVLRMLQPLFPRMRLTVDADSKQLVASGTGLDHQELAQAIARVDGNRSTQTSKVVGYDLGDTKAEEVENVLMQLVPAAVISSDPDESRIFVWADQEDHQAVAEAIDQFTQMTGKSDFSLRTYPLPVRIGPTAITMFQSMADDAAFSLDQSRENLVVWASEKDHQTIHTAFDQLNQQTSKSDDQVLRVYRDKPEVIALATEVLDDIAPDARSVDAEADDRLILWAIPDEHDAIESLLGRLRTELGGDATDRKVGVYPISDFSVETAESMLREQLPDATVLESDDYQLMVLATEQEHDQIKAMLEQLRQANQDRKSSALRQHPVRKDLLPEIREHLEDEIPQLRFVDSESEDALSIWATEQQHERIVALIESFETAMKPEPDPLVHVYPIDPEKMAAYTVYRALDRRLVGLMGVQINNESNSLVARGTPAQQAEIGQAIEAIVSQLPDTQRRRTAVYPLQMADPTSVSRALARFATDATIVPEPESSTLIVTALEKDHERIAEVIDKLDVVSGQQPVVQAYPIRHGDPQAIYRSVSLAFLRNPDYSITYQDASKTLFVIAKPRSQATFAEMFQSLDVPESKRELKVYPLELADAVSIMTAVRDAEKDAVVTADRGSNSLLVTGTEQSHESVAKIIQSLDVASGTEPVLKAYPIRNGDPAAVSRALTLAFYRNPNYTVSYQAVNETVFVTATPKHQAIFAEMFEAMDVPESKKVLKVYPLDLAEPSAVARAVSNVASDATVVADSGSSSLLVTGDDEDHAVIGELIEQLDVVSGQEPIVEAYPIKNGDPTSVSQALTQAFLRDRNYVVTYQSANETIFVTATPRYQAIFAQMFESLDVAEGKKELKVYPLKLADPDSVADAIADVRPEAIVSADEGSNSLLVTGTDDTHEAVRGVVEQLDVASGQEPVVRAYPIRNGDPASISRSLSIAFYRNNDFNITYQQDTSTVFVIATPRNQSTFAEMFQSLDVPESTKKLKVYPLTLADPDSVAEAIEDLAPTATVTADAGSNSIMVTGPDDVHAKVHEVIGQLDVASGQEPVMRAYPIRNGDPDAIADSIIRAFARSRDYSITYQESNETLFVLAMPKHQVAIDEMLQAMDQPPPQRPAQTSQLYPLANVSATVAASTIDSIVQDEVPRPEVLANRTSNSLVVVATDQQHSRIAQALQKLDGDERILEVFQLRTTDPYMIEMAVRDLFAGLIGTSRPYVSTDYGTNKIFVRGTEEQLTQIRALLSKLGEQVDEGEKAVDALGTGTTRRIPFAGDTESAVRQMQSVWSRIRGNRIKVIYPAQQRSGDAIPWPGESPKQEFAPEEQGKSDSAMDPATDARVEGIVTGVRLVAQQDTLRAALPAPATQDDQGQANASHEEQVDASEGLSDVVVIPGPDSITISSEDTEALDRMETLLRGMSQLGPAEASDTNFAVFMLQNSGAIDMEMLLKRLVDEMPFMRGGLTDAVVVSDERLNALIVYGSPRTREIVGDLLEVLDTDELPDFLNVYRPEIINLENTQADRVLTILRTVYRSQMSTAGGRRPLQVPRGVGASVASVLQQLNAAAAGPLLTLEVDEAANALIVRAPAELRDEIRSFVTEMDQRALNQSNRNVKIIRLKRSKSDSIERALREFIAR</sequence>
<accession>A0A5C6FX71</accession>
<feature type="signal peptide" evidence="5">
    <location>
        <begin position="1"/>
        <end position="26"/>
    </location>
</feature>
<dbReference type="Gene3D" id="3.30.1370.120">
    <property type="match status" value="10"/>
</dbReference>
<comment type="subcellular location">
    <subcellularLocation>
        <location evidence="1">Membrane</location>
    </subcellularLocation>
</comment>
<dbReference type="GO" id="GO:0009306">
    <property type="term" value="P:protein secretion"/>
    <property type="evidence" value="ECO:0007669"/>
    <property type="project" value="TreeGrafter"/>
</dbReference>
<comment type="caution">
    <text evidence="7">The sequence shown here is derived from an EMBL/GenBank/DDBJ whole genome shotgun (WGS) entry which is preliminary data.</text>
</comment>
<proteinExistence type="predicted"/>
<evidence type="ECO:0000256" key="2">
    <source>
        <dbReference type="ARBA" id="ARBA00022729"/>
    </source>
</evidence>
<dbReference type="GO" id="GO:0016020">
    <property type="term" value="C:membrane"/>
    <property type="evidence" value="ECO:0007669"/>
    <property type="project" value="UniProtKB-SubCell"/>
</dbReference>
<feature type="domain" description="NolW-like" evidence="6">
    <location>
        <begin position="2231"/>
        <end position="2297"/>
    </location>
</feature>
<gene>
    <name evidence="7" type="ORF">V7x_11810</name>
</gene>
<reference evidence="7 8" key="1">
    <citation type="submission" date="2019-02" db="EMBL/GenBank/DDBJ databases">
        <title>Deep-cultivation of Planctomycetes and their phenomic and genomic characterization uncovers novel biology.</title>
        <authorList>
            <person name="Wiegand S."/>
            <person name="Jogler M."/>
            <person name="Boedeker C."/>
            <person name="Pinto D."/>
            <person name="Vollmers J."/>
            <person name="Rivas-Marin E."/>
            <person name="Kohn T."/>
            <person name="Peeters S.H."/>
            <person name="Heuer A."/>
            <person name="Rast P."/>
            <person name="Oberbeckmann S."/>
            <person name="Bunk B."/>
            <person name="Jeske O."/>
            <person name="Meyerdierks A."/>
            <person name="Storesund J.E."/>
            <person name="Kallscheuer N."/>
            <person name="Luecker S."/>
            <person name="Lage O.M."/>
            <person name="Pohl T."/>
            <person name="Merkel B.J."/>
            <person name="Hornburger P."/>
            <person name="Mueller R.-W."/>
            <person name="Bruemmer F."/>
            <person name="Labrenz M."/>
            <person name="Spormann A.M."/>
            <person name="Op Den Camp H."/>
            <person name="Overmann J."/>
            <person name="Amann R."/>
            <person name="Jetten M.S.M."/>
            <person name="Mascher T."/>
            <person name="Medema M.H."/>
            <person name="Devos D.P."/>
            <person name="Kaster A.-K."/>
            <person name="Ovreas L."/>
            <person name="Rohde M."/>
            <person name="Galperin M.Y."/>
            <person name="Jogler C."/>
        </authorList>
    </citation>
    <scope>NUCLEOTIDE SEQUENCE [LARGE SCALE GENOMIC DNA]</scope>
    <source>
        <strain evidence="7 8">V7</strain>
    </source>
</reference>
<evidence type="ECO:0000256" key="5">
    <source>
        <dbReference type="SAM" id="SignalP"/>
    </source>
</evidence>
<dbReference type="PANTHER" id="PTHR30332:SF24">
    <property type="entry name" value="SECRETIN GSPD-RELATED"/>
    <property type="match status" value="1"/>
</dbReference>
<protein>
    <submittedName>
        <fullName evidence="7">Bacterial type II/III secretion system short domain protein</fullName>
    </submittedName>
</protein>
<feature type="region of interest" description="Disordered" evidence="4">
    <location>
        <begin position="2161"/>
        <end position="2182"/>
    </location>
</feature>
<organism evidence="7 8">
    <name type="scientific">Crateriforma conspicua</name>
    <dbReference type="NCBI Taxonomy" id="2527996"/>
    <lineage>
        <taxon>Bacteria</taxon>
        <taxon>Pseudomonadati</taxon>
        <taxon>Planctomycetota</taxon>
        <taxon>Planctomycetia</taxon>
        <taxon>Planctomycetales</taxon>
        <taxon>Planctomycetaceae</taxon>
        <taxon>Crateriforma</taxon>
    </lineage>
</organism>
<feature type="region of interest" description="Disordered" evidence="4">
    <location>
        <begin position="2104"/>
        <end position="2132"/>
    </location>
</feature>
<evidence type="ECO:0000256" key="1">
    <source>
        <dbReference type="ARBA" id="ARBA00004370"/>
    </source>
</evidence>
<feature type="domain" description="NolW-like" evidence="6">
    <location>
        <begin position="1400"/>
        <end position="1457"/>
    </location>
</feature>
<keyword evidence="2 5" id="KW-0732">Signal</keyword>
<feature type="domain" description="NolW-like" evidence="6">
    <location>
        <begin position="1790"/>
        <end position="1849"/>
    </location>
</feature>
<dbReference type="PANTHER" id="PTHR30332">
    <property type="entry name" value="PROBABLE GENERAL SECRETION PATHWAY PROTEIN D"/>
    <property type="match status" value="1"/>
</dbReference>
<dbReference type="InterPro" id="IPR050810">
    <property type="entry name" value="Bact_Secretion_Sys_Channel"/>
</dbReference>
<evidence type="ECO:0000313" key="8">
    <source>
        <dbReference type="Proteomes" id="UP000316476"/>
    </source>
</evidence>
<dbReference type="InterPro" id="IPR005644">
    <property type="entry name" value="NolW-like"/>
</dbReference>